<sequence>MLYSSYGVGNGVIKTACKCGAFCMFSSDSESIAKDGRNA</sequence>
<proteinExistence type="predicted"/>
<reference evidence="1" key="2">
    <citation type="journal article" date="2015" name="Fish Shellfish Immunol.">
        <title>Early steps in the European eel (Anguilla anguilla)-Vibrio vulnificus interaction in the gills: Role of the RtxA13 toxin.</title>
        <authorList>
            <person name="Callol A."/>
            <person name="Pajuelo D."/>
            <person name="Ebbesson L."/>
            <person name="Teles M."/>
            <person name="MacKenzie S."/>
            <person name="Amaro C."/>
        </authorList>
    </citation>
    <scope>NUCLEOTIDE SEQUENCE</scope>
</reference>
<accession>A0A0E9TSS6</accession>
<organism evidence="1">
    <name type="scientific">Anguilla anguilla</name>
    <name type="common">European freshwater eel</name>
    <name type="synonym">Muraena anguilla</name>
    <dbReference type="NCBI Taxonomy" id="7936"/>
    <lineage>
        <taxon>Eukaryota</taxon>
        <taxon>Metazoa</taxon>
        <taxon>Chordata</taxon>
        <taxon>Craniata</taxon>
        <taxon>Vertebrata</taxon>
        <taxon>Euteleostomi</taxon>
        <taxon>Actinopterygii</taxon>
        <taxon>Neopterygii</taxon>
        <taxon>Teleostei</taxon>
        <taxon>Anguilliformes</taxon>
        <taxon>Anguillidae</taxon>
        <taxon>Anguilla</taxon>
    </lineage>
</organism>
<dbReference type="EMBL" id="GBXM01051848">
    <property type="protein sequence ID" value="JAH56729.1"/>
    <property type="molecule type" value="Transcribed_RNA"/>
</dbReference>
<evidence type="ECO:0000313" key="1">
    <source>
        <dbReference type="EMBL" id="JAH56729.1"/>
    </source>
</evidence>
<protein>
    <submittedName>
        <fullName evidence="1">Uncharacterized protein</fullName>
    </submittedName>
</protein>
<name>A0A0E9TSS6_ANGAN</name>
<dbReference type="AlphaFoldDB" id="A0A0E9TSS6"/>
<reference evidence="1" key="1">
    <citation type="submission" date="2014-11" db="EMBL/GenBank/DDBJ databases">
        <authorList>
            <person name="Amaro Gonzalez C."/>
        </authorList>
    </citation>
    <scope>NUCLEOTIDE SEQUENCE</scope>
</reference>